<comment type="caution">
    <text evidence="1">The sequence shown here is derived from an EMBL/GenBank/DDBJ whole genome shotgun (WGS) entry which is preliminary data.</text>
</comment>
<dbReference type="AlphaFoldDB" id="A0A3S1AHW6"/>
<dbReference type="Proteomes" id="UP000271624">
    <property type="component" value="Unassembled WGS sequence"/>
</dbReference>
<evidence type="ECO:0000313" key="2">
    <source>
        <dbReference type="Proteomes" id="UP000271624"/>
    </source>
</evidence>
<evidence type="ECO:0000313" key="1">
    <source>
        <dbReference type="EMBL" id="RUT00840.1"/>
    </source>
</evidence>
<accession>A0A3S1AHW6</accession>
<sequence>MPERFYLDYTFSKKFTQKFNFNSTFCTPGATYNKSVQKKEKLYQDLRKNTRNQVSGLYKLDKFMNVKSFIKKTVGNCRNNYSLL</sequence>
<gene>
    <name evidence="1" type="ORF">DSM106972_072490</name>
</gene>
<dbReference type="EMBL" id="RSCL01000022">
    <property type="protein sequence ID" value="RUT00840.1"/>
    <property type="molecule type" value="Genomic_DNA"/>
</dbReference>
<organism evidence="1 2">
    <name type="scientific">Dulcicalothrix desertica PCC 7102</name>
    <dbReference type="NCBI Taxonomy" id="232991"/>
    <lineage>
        <taxon>Bacteria</taxon>
        <taxon>Bacillati</taxon>
        <taxon>Cyanobacteriota</taxon>
        <taxon>Cyanophyceae</taxon>
        <taxon>Nostocales</taxon>
        <taxon>Calotrichaceae</taxon>
        <taxon>Dulcicalothrix</taxon>
    </lineage>
</organism>
<proteinExistence type="predicted"/>
<name>A0A3S1AHW6_9CYAN</name>
<keyword evidence="2" id="KW-1185">Reference proteome</keyword>
<reference evidence="1" key="2">
    <citation type="journal article" date="2019" name="Genome Biol. Evol.">
        <title>Day and night: Metabolic profiles and evolutionary relationships of six axenic non-marine cyanobacteria.</title>
        <authorList>
            <person name="Will S.E."/>
            <person name="Henke P."/>
            <person name="Boedeker C."/>
            <person name="Huang S."/>
            <person name="Brinkmann H."/>
            <person name="Rohde M."/>
            <person name="Jarek M."/>
            <person name="Friedl T."/>
            <person name="Seufert S."/>
            <person name="Schumacher M."/>
            <person name="Overmann J."/>
            <person name="Neumann-Schaal M."/>
            <person name="Petersen J."/>
        </authorList>
    </citation>
    <scope>NUCLEOTIDE SEQUENCE [LARGE SCALE GENOMIC DNA]</scope>
    <source>
        <strain evidence="1">PCC 7102</strain>
    </source>
</reference>
<reference evidence="1" key="1">
    <citation type="submission" date="2018-12" db="EMBL/GenBank/DDBJ databases">
        <authorList>
            <person name="Will S."/>
            <person name="Neumann-Schaal M."/>
            <person name="Henke P."/>
        </authorList>
    </citation>
    <scope>NUCLEOTIDE SEQUENCE</scope>
    <source>
        <strain evidence="1">PCC 7102</strain>
    </source>
</reference>
<protein>
    <submittedName>
        <fullName evidence="1">Uncharacterized protein</fullName>
    </submittedName>
</protein>